<dbReference type="AlphaFoldDB" id="A0A840NTH9"/>
<organism evidence="1 2">
    <name type="scientific">Bartonella callosciuri</name>
    <dbReference type="NCBI Taxonomy" id="686223"/>
    <lineage>
        <taxon>Bacteria</taxon>
        <taxon>Pseudomonadati</taxon>
        <taxon>Pseudomonadota</taxon>
        <taxon>Alphaproteobacteria</taxon>
        <taxon>Hyphomicrobiales</taxon>
        <taxon>Bartonellaceae</taxon>
        <taxon>Bartonella</taxon>
    </lineage>
</organism>
<evidence type="ECO:0000313" key="1">
    <source>
        <dbReference type="EMBL" id="MBB5073698.1"/>
    </source>
</evidence>
<gene>
    <name evidence="1" type="ORF">HNQ69_000824</name>
</gene>
<dbReference type="Proteomes" id="UP000561417">
    <property type="component" value="Unassembled WGS sequence"/>
</dbReference>
<dbReference type="EMBL" id="JACHIM010000003">
    <property type="protein sequence ID" value="MBB5073698.1"/>
    <property type="molecule type" value="Genomic_DNA"/>
</dbReference>
<name>A0A840NTH9_9HYPH</name>
<reference evidence="1 2" key="1">
    <citation type="submission" date="2020-08" db="EMBL/GenBank/DDBJ databases">
        <title>Genomic Encyclopedia of Type Strains, Phase IV (KMG-IV): sequencing the most valuable type-strain genomes for metagenomic binning, comparative biology and taxonomic classification.</title>
        <authorList>
            <person name="Goeker M."/>
        </authorList>
    </citation>
    <scope>NUCLEOTIDE SEQUENCE [LARGE SCALE GENOMIC DNA]</scope>
    <source>
        <strain evidence="1 2">DSM 28538</strain>
    </source>
</reference>
<sequence length="64" mass="6757">MVAMACAFFAGMAVGLLTALLKLCFGILNLLASILRMSALYTINLRIIGIMGESNVNLAIAILL</sequence>
<protein>
    <submittedName>
        <fullName evidence="1">ABC-type uncharacterized transport system permease subunit</fullName>
    </submittedName>
</protein>
<keyword evidence="2" id="KW-1185">Reference proteome</keyword>
<accession>A0A840NTH9</accession>
<evidence type="ECO:0000313" key="2">
    <source>
        <dbReference type="Proteomes" id="UP000561417"/>
    </source>
</evidence>
<comment type="caution">
    <text evidence="1">The sequence shown here is derived from an EMBL/GenBank/DDBJ whole genome shotgun (WGS) entry which is preliminary data.</text>
</comment>
<proteinExistence type="predicted"/>